<evidence type="ECO:0000313" key="2">
    <source>
        <dbReference type="EMBL" id="VFQ93072.1"/>
    </source>
</evidence>
<proteinExistence type="predicted"/>
<gene>
    <name evidence="2" type="ORF">CCAM_LOCUS34848</name>
</gene>
<accession>A0A484MVU0</accession>
<feature type="compositionally biased region" description="Basic and acidic residues" evidence="1">
    <location>
        <begin position="99"/>
        <end position="126"/>
    </location>
</feature>
<feature type="region of interest" description="Disordered" evidence="1">
    <location>
        <begin position="74"/>
        <end position="189"/>
    </location>
</feature>
<dbReference type="Proteomes" id="UP000595140">
    <property type="component" value="Unassembled WGS sequence"/>
</dbReference>
<sequence length="189" mass="21240">MPPSDGKIFPSMGKQSPSETDFQNHAKQRWEVLPIAVKALVQHQHKAECPYPAMGGHTHGWNARHFKKQRAYISWGGDSGDESSEQEEDEEANLCLIAQEKEESANNENQEHLPEEVRRPGRRRPESCTSPRSRQGLFAIHSRNYEGEDEEDNSYAPSSSPDEADFEDAVDGDPMDVEDGEDDDEDADA</sequence>
<reference evidence="2 3" key="1">
    <citation type="submission" date="2018-04" db="EMBL/GenBank/DDBJ databases">
        <authorList>
            <person name="Vogel A."/>
        </authorList>
    </citation>
    <scope>NUCLEOTIDE SEQUENCE [LARGE SCALE GENOMIC DNA]</scope>
</reference>
<keyword evidence="3" id="KW-1185">Reference proteome</keyword>
<evidence type="ECO:0000313" key="3">
    <source>
        <dbReference type="Proteomes" id="UP000595140"/>
    </source>
</evidence>
<feature type="compositionally biased region" description="Acidic residues" evidence="1">
    <location>
        <begin position="162"/>
        <end position="189"/>
    </location>
</feature>
<name>A0A484MVU0_9ASTE</name>
<feature type="compositionally biased region" description="Acidic residues" evidence="1">
    <location>
        <begin position="79"/>
        <end position="92"/>
    </location>
</feature>
<protein>
    <submittedName>
        <fullName evidence="2">Uncharacterized protein</fullName>
    </submittedName>
</protein>
<evidence type="ECO:0000256" key="1">
    <source>
        <dbReference type="SAM" id="MobiDB-lite"/>
    </source>
</evidence>
<dbReference type="EMBL" id="OOIL02004793">
    <property type="protein sequence ID" value="VFQ93072.1"/>
    <property type="molecule type" value="Genomic_DNA"/>
</dbReference>
<feature type="region of interest" description="Disordered" evidence="1">
    <location>
        <begin position="1"/>
        <end position="24"/>
    </location>
</feature>
<dbReference type="AlphaFoldDB" id="A0A484MVU0"/>
<organism evidence="2 3">
    <name type="scientific">Cuscuta campestris</name>
    <dbReference type="NCBI Taxonomy" id="132261"/>
    <lineage>
        <taxon>Eukaryota</taxon>
        <taxon>Viridiplantae</taxon>
        <taxon>Streptophyta</taxon>
        <taxon>Embryophyta</taxon>
        <taxon>Tracheophyta</taxon>
        <taxon>Spermatophyta</taxon>
        <taxon>Magnoliopsida</taxon>
        <taxon>eudicotyledons</taxon>
        <taxon>Gunneridae</taxon>
        <taxon>Pentapetalae</taxon>
        <taxon>asterids</taxon>
        <taxon>lamiids</taxon>
        <taxon>Solanales</taxon>
        <taxon>Convolvulaceae</taxon>
        <taxon>Cuscuteae</taxon>
        <taxon>Cuscuta</taxon>
        <taxon>Cuscuta subgen. Grammica</taxon>
        <taxon>Cuscuta sect. Cleistogrammica</taxon>
    </lineage>
</organism>